<dbReference type="RefSeq" id="WP_347326681.1">
    <property type="nucleotide sequence ID" value="NZ_JBCGUH010000014.1"/>
</dbReference>
<dbReference type="Pfam" id="PF10020">
    <property type="entry name" value="DUF2262"/>
    <property type="match status" value="1"/>
</dbReference>
<dbReference type="Gene3D" id="3.40.366.30">
    <property type="entry name" value="50S ribosomal protein L16 arginine hydroxylase, Chain A, Domain 2"/>
    <property type="match status" value="1"/>
</dbReference>
<feature type="domain" description="DUF7021" evidence="2">
    <location>
        <begin position="11"/>
        <end position="128"/>
    </location>
</feature>
<dbReference type="InterPro" id="IPR019260">
    <property type="entry name" value="DUF2262"/>
</dbReference>
<name>A0ABW4RGI3_9BACL</name>
<feature type="domain" description="DUF2262" evidence="1">
    <location>
        <begin position="136"/>
        <end position="267"/>
    </location>
</feature>
<dbReference type="InterPro" id="IPR054286">
    <property type="entry name" value="DUF7021"/>
</dbReference>
<evidence type="ECO:0000313" key="3">
    <source>
        <dbReference type="EMBL" id="MFD1885295.1"/>
    </source>
</evidence>
<dbReference type="Proteomes" id="UP001597233">
    <property type="component" value="Unassembled WGS sequence"/>
</dbReference>
<evidence type="ECO:0000259" key="1">
    <source>
        <dbReference type="Pfam" id="PF10020"/>
    </source>
</evidence>
<evidence type="ECO:0000259" key="2">
    <source>
        <dbReference type="Pfam" id="PF22886"/>
    </source>
</evidence>
<dbReference type="Pfam" id="PF22886">
    <property type="entry name" value="DUF7021"/>
    <property type="match status" value="1"/>
</dbReference>
<dbReference type="EMBL" id="JBHUEH010000011">
    <property type="protein sequence ID" value="MFD1885295.1"/>
    <property type="molecule type" value="Genomic_DNA"/>
</dbReference>
<proteinExistence type="predicted"/>
<evidence type="ECO:0000313" key="4">
    <source>
        <dbReference type="Proteomes" id="UP001597233"/>
    </source>
</evidence>
<keyword evidence="4" id="KW-1185">Reference proteome</keyword>
<reference evidence="4" key="1">
    <citation type="journal article" date="2019" name="Int. J. Syst. Evol. Microbiol.">
        <title>The Global Catalogue of Microorganisms (GCM) 10K type strain sequencing project: providing services to taxonomists for standard genome sequencing and annotation.</title>
        <authorList>
            <consortium name="The Broad Institute Genomics Platform"/>
            <consortium name="The Broad Institute Genome Sequencing Center for Infectious Disease"/>
            <person name="Wu L."/>
            <person name="Ma J."/>
        </authorList>
    </citation>
    <scope>NUCLEOTIDE SEQUENCE [LARGE SCALE GENOMIC DNA]</scope>
    <source>
        <strain evidence="4">CCUG 54950</strain>
    </source>
</reference>
<protein>
    <submittedName>
        <fullName evidence="3">DUF2262 domain-containing protein</fullName>
    </submittedName>
</protein>
<organism evidence="3 4">
    <name type="scientific">Paenibacillus wenxiniae</name>
    <dbReference type="NCBI Taxonomy" id="1636843"/>
    <lineage>
        <taxon>Bacteria</taxon>
        <taxon>Bacillati</taxon>
        <taxon>Bacillota</taxon>
        <taxon>Bacilli</taxon>
        <taxon>Bacillales</taxon>
        <taxon>Paenibacillaceae</taxon>
        <taxon>Paenibacillus</taxon>
    </lineage>
</organism>
<gene>
    <name evidence="3" type="ORF">ACFSC9_07110</name>
</gene>
<accession>A0ABW4RGI3</accession>
<sequence length="270" mass="31219">MSDADSLTMQEVQQFQQLFATGAELNIVALTGSHGASYSKMGDEQAWMATIPVTAWHVQDHADMQQGEFILVNKGEQEQLEQLFDPMEANQIWKMTVRRDHHRLLLLKLDHLVDPAQEPELARRLAEQTLEVTVEHERLGTFVLDRGRDMLRGTIEWLGKTVRVSIEQGEEVQLQLNHLTRLLDDATEWDERIRTFAAEELTELKNDSWLEEDEEEWSEAHFAKQLSLQEITFTEEDFTFWFDDGDLFWGHVVCVSNTLEDGPYDARMGG</sequence>
<comment type="caution">
    <text evidence="3">The sequence shown here is derived from an EMBL/GenBank/DDBJ whole genome shotgun (WGS) entry which is preliminary data.</text>
</comment>